<organism evidence="2">
    <name type="scientific">bioreactor metagenome</name>
    <dbReference type="NCBI Taxonomy" id="1076179"/>
    <lineage>
        <taxon>unclassified sequences</taxon>
        <taxon>metagenomes</taxon>
        <taxon>ecological metagenomes</taxon>
    </lineage>
</organism>
<reference evidence="2" key="1">
    <citation type="submission" date="2019-08" db="EMBL/GenBank/DDBJ databases">
        <authorList>
            <person name="Kucharzyk K."/>
            <person name="Murdoch R.W."/>
            <person name="Higgins S."/>
            <person name="Loffler F."/>
        </authorList>
    </citation>
    <scope>NUCLEOTIDE SEQUENCE</scope>
</reference>
<feature type="transmembrane region" description="Helical" evidence="1">
    <location>
        <begin position="49"/>
        <end position="72"/>
    </location>
</feature>
<evidence type="ECO:0000313" key="2">
    <source>
        <dbReference type="EMBL" id="MPM92613.1"/>
    </source>
</evidence>
<proteinExistence type="predicted"/>
<sequence length="212" mass="24152">MKALRIKVFQKAAMKHPFARFEKNLYLRGALSLLFAILVFFLPKLFQLSVIWVFAAYAFVEAILSIQAAFHLQAFYRRWWILLLDGFASLLVALLFISFPQMAIWSLYVVLVVWVMLKSLSCVDWGMKLAHFVKQGKDLIILGFLGLLIALLMALQPETGLQLLISMVGIAAFIWGVALLLLAVKIHQFEQKIIQALLPRTKKMSKGKGRKK</sequence>
<keyword evidence="1" id="KW-0812">Transmembrane</keyword>
<comment type="caution">
    <text evidence="2">The sequence shown here is derived from an EMBL/GenBank/DDBJ whole genome shotgun (WGS) entry which is preliminary data.</text>
</comment>
<dbReference type="PANTHER" id="PTHR34989:SF1">
    <property type="entry name" value="PROTEIN HDED"/>
    <property type="match status" value="1"/>
</dbReference>
<feature type="transmembrane region" description="Helical" evidence="1">
    <location>
        <begin position="79"/>
        <end position="99"/>
    </location>
</feature>
<dbReference type="EMBL" id="VSSQ01039532">
    <property type="protein sequence ID" value="MPM92613.1"/>
    <property type="molecule type" value="Genomic_DNA"/>
</dbReference>
<feature type="transmembrane region" description="Helical" evidence="1">
    <location>
        <begin position="139"/>
        <end position="157"/>
    </location>
</feature>
<dbReference type="InterPro" id="IPR005325">
    <property type="entry name" value="DUF308_memb"/>
</dbReference>
<protein>
    <submittedName>
        <fullName evidence="2">Uncharacterized protein</fullName>
    </submittedName>
</protein>
<feature type="transmembrane region" description="Helical" evidence="1">
    <location>
        <begin position="163"/>
        <end position="184"/>
    </location>
</feature>
<dbReference type="PANTHER" id="PTHR34989">
    <property type="entry name" value="PROTEIN HDED"/>
    <property type="match status" value="1"/>
</dbReference>
<accession>A0A645DVI2</accession>
<evidence type="ECO:0000256" key="1">
    <source>
        <dbReference type="SAM" id="Phobius"/>
    </source>
</evidence>
<keyword evidence="1" id="KW-1133">Transmembrane helix</keyword>
<dbReference type="Pfam" id="PF03729">
    <property type="entry name" value="DUF308"/>
    <property type="match status" value="2"/>
</dbReference>
<dbReference type="GO" id="GO:0005886">
    <property type="term" value="C:plasma membrane"/>
    <property type="evidence" value="ECO:0007669"/>
    <property type="project" value="TreeGrafter"/>
</dbReference>
<name>A0A645DVI2_9ZZZZ</name>
<gene>
    <name evidence="2" type="ORF">SDC9_139748</name>
</gene>
<keyword evidence="1" id="KW-0472">Membrane</keyword>
<dbReference type="InterPro" id="IPR052712">
    <property type="entry name" value="Acid_resist_chaperone_HdeD"/>
</dbReference>
<feature type="transmembrane region" description="Helical" evidence="1">
    <location>
        <begin position="105"/>
        <end position="127"/>
    </location>
</feature>
<feature type="transmembrane region" description="Helical" evidence="1">
    <location>
        <begin position="25"/>
        <end position="43"/>
    </location>
</feature>
<dbReference type="AlphaFoldDB" id="A0A645DVI2"/>